<feature type="domain" description="Methyl-accepting transducer" evidence="8">
    <location>
        <begin position="287"/>
        <end position="523"/>
    </location>
</feature>
<organism evidence="10 11">
    <name type="scientific">Metabacillus endolithicus</name>
    <dbReference type="NCBI Taxonomy" id="1535204"/>
    <lineage>
        <taxon>Bacteria</taxon>
        <taxon>Bacillati</taxon>
        <taxon>Bacillota</taxon>
        <taxon>Bacilli</taxon>
        <taxon>Bacillales</taxon>
        <taxon>Bacillaceae</taxon>
        <taxon>Metabacillus</taxon>
    </lineage>
</organism>
<evidence type="ECO:0000313" key="10">
    <source>
        <dbReference type="EMBL" id="MFD2213380.1"/>
    </source>
</evidence>
<evidence type="ECO:0000256" key="6">
    <source>
        <dbReference type="PROSITE-ProRule" id="PRU00284"/>
    </source>
</evidence>
<keyword evidence="7" id="KW-1133">Transmembrane helix</keyword>
<dbReference type="Pfam" id="PF00672">
    <property type="entry name" value="HAMP"/>
    <property type="match status" value="1"/>
</dbReference>
<dbReference type="PROSITE" id="PS50885">
    <property type="entry name" value="HAMP"/>
    <property type="match status" value="1"/>
</dbReference>
<evidence type="ECO:0000313" key="11">
    <source>
        <dbReference type="Proteomes" id="UP001597318"/>
    </source>
</evidence>
<dbReference type="SMART" id="SM00283">
    <property type="entry name" value="MA"/>
    <property type="match status" value="1"/>
</dbReference>
<keyword evidence="2" id="KW-1003">Cell membrane</keyword>
<keyword evidence="4 6" id="KW-0807">Transducer</keyword>
<dbReference type="Pfam" id="PF00015">
    <property type="entry name" value="MCPsignal"/>
    <property type="match status" value="1"/>
</dbReference>
<dbReference type="Gene3D" id="1.10.287.950">
    <property type="entry name" value="Methyl-accepting chemotaxis protein"/>
    <property type="match status" value="1"/>
</dbReference>
<feature type="transmembrane region" description="Helical" evidence="7">
    <location>
        <begin position="197"/>
        <end position="215"/>
    </location>
</feature>
<evidence type="ECO:0000259" key="9">
    <source>
        <dbReference type="PROSITE" id="PS50885"/>
    </source>
</evidence>
<keyword evidence="3 7" id="KW-0472">Membrane</keyword>
<evidence type="ECO:0000256" key="2">
    <source>
        <dbReference type="ARBA" id="ARBA00022475"/>
    </source>
</evidence>
<keyword evidence="11" id="KW-1185">Reference proteome</keyword>
<sequence length="573" mass="62689">MLKSIKIKILLIFSLILILSSVLVGFITYSSTSEIVTEVITSQASGIANQAVEIIDLNKYEQLVSSDKETDYYYELREQLNKIREANGVEYLYTINRVKNDKGYDYVYIADGMPVGHEDESQFLEVEEDISEFPSTMNVFESGTTEIEMGVSEEYGALATAYIPIKNSNGEIISVLGVDIDVSKFYNSLATEKRNTLIISAIILFISLAILYFFTSSITKPIKKLTLQVKQMGNGDFSNRFVSKRKDEIGILSSALQQMSEDIRSVIERIHQNSVQLAESSTTLQLITNETKQASDQIALTMEAVSDKSTSQFHSLNESAKVIEELAVGVTQIAEAASKTSDLSYKTVNDVENGKNSINSLTTQMNTIEKSVHHSAGLIGTLKNHSDEITSIITLIKEISAQTNLLALNAAIEAARAGEAGKGFAVVANEVRKLAEQTEHSTSGIQQILDKIDKDTTETVIAMDTVIHDVKNGLQSVDLASNVFSEILFSVNGMSQQVIEVTTTAEQMTASTEEVSASALEASNIAEGTAVSTQETVQLTTRQQELMTDVSATIESISSMSNELNNVVTKFKL</sequence>
<evidence type="ECO:0000259" key="8">
    <source>
        <dbReference type="PROSITE" id="PS50111"/>
    </source>
</evidence>
<feature type="domain" description="HAMP" evidence="9">
    <location>
        <begin position="216"/>
        <end position="268"/>
    </location>
</feature>
<evidence type="ECO:0000256" key="4">
    <source>
        <dbReference type="ARBA" id="ARBA00023224"/>
    </source>
</evidence>
<dbReference type="InterPro" id="IPR004089">
    <property type="entry name" value="MCPsignal_dom"/>
</dbReference>
<evidence type="ECO:0000256" key="7">
    <source>
        <dbReference type="SAM" id="Phobius"/>
    </source>
</evidence>
<dbReference type="PANTHER" id="PTHR32089">
    <property type="entry name" value="METHYL-ACCEPTING CHEMOTAXIS PROTEIN MCPB"/>
    <property type="match status" value="1"/>
</dbReference>
<accession>A0ABW5BV81</accession>
<dbReference type="EMBL" id="JBHUIK010000001">
    <property type="protein sequence ID" value="MFD2213380.1"/>
    <property type="molecule type" value="Genomic_DNA"/>
</dbReference>
<gene>
    <name evidence="10" type="ORF">ACFSKK_06695</name>
</gene>
<comment type="subcellular location">
    <subcellularLocation>
        <location evidence="1">Cell membrane</location>
    </subcellularLocation>
</comment>
<evidence type="ECO:0000256" key="1">
    <source>
        <dbReference type="ARBA" id="ARBA00004236"/>
    </source>
</evidence>
<comment type="similarity">
    <text evidence="5">Belongs to the methyl-accepting chemotaxis (MCP) protein family.</text>
</comment>
<dbReference type="Gene3D" id="6.10.340.10">
    <property type="match status" value="1"/>
</dbReference>
<dbReference type="Proteomes" id="UP001597318">
    <property type="component" value="Unassembled WGS sequence"/>
</dbReference>
<dbReference type="RefSeq" id="WP_247341001.1">
    <property type="nucleotide sequence ID" value="NZ_CP095550.1"/>
</dbReference>
<dbReference type="SUPFAM" id="SSF58104">
    <property type="entry name" value="Methyl-accepting chemotaxis protein (MCP) signaling domain"/>
    <property type="match status" value="1"/>
</dbReference>
<dbReference type="CDD" id="cd11386">
    <property type="entry name" value="MCP_signal"/>
    <property type="match status" value="1"/>
</dbReference>
<dbReference type="InterPro" id="IPR003660">
    <property type="entry name" value="HAMP_dom"/>
</dbReference>
<proteinExistence type="inferred from homology"/>
<evidence type="ECO:0000256" key="5">
    <source>
        <dbReference type="ARBA" id="ARBA00029447"/>
    </source>
</evidence>
<comment type="caution">
    <text evidence="10">The sequence shown here is derived from an EMBL/GenBank/DDBJ whole genome shotgun (WGS) entry which is preliminary data.</text>
</comment>
<dbReference type="PROSITE" id="PS50111">
    <property type="entry name" value="CHEMOTAXIS_TRANSDUC_2"/>
    <property type="match status" value="1"/>
</dbReference>
<reference evidence="11" key="1">
    <citation type="journal article" date="2019" name="Int. J. Syst. Evol. Microbiol.">
        <title>The Global Catalogue of Microorganisms (GCM) 10K type strain sequencing project: providing services to taxonomists for standard genome sequencing and annotation.</title>
        <authorList>
            <consortium name="The Broad Institute Genomics Platform"/>
            <consortium name="The Broad Institute Genome Sequencing Center for Infectious Disease"/>
            <person name="Wu L."/>
            <person name="Ma J."/>
        </authorList>
    </citation>
    <scope>NUCLEOTIDE SEQUENCE [LARGE SCALE GENOMIC DNA]</scope>
    <source>
        <strain evidence="11">CGMCC 1.15474</strain>
    </source>
</reference>
<name>A0ABW5BV81_9BACI</name>
<dbReference type="SMART" id="SM00304">
    <property type="entry name" value="HAMP"/>
    <property type="match status" value="1"/>
</dbReference>
<dbReference type="PANTHER" id="PTHR32089:SF112">
    <property type="entry name" value="LYSOZYME-LIKE PROTEIN-RELATED"/>
    <property type="match status" value="1"/>
</dbReference>
<evidence type="ECO:0000256" key="3">
    <source>
        <dbReference type="ARBA" id="ARBA00023136"/>
    </source>
</evidence>
<dbReference type="CDD" id="cd06225">
    <property type="entry name" value="HAMP"/>
    <property type="match status" value="1"/>
</dbReference>
<keyword evidence="7" id="KW-0812">Transmembrane</keyword>
<protein>
    <submittedName>
        <fullName evidence="10">Methyl-accepting chemotaxis protein</fullName>
    </submittedName>
</protein>